<dbReference type="SUPFAM" id="SSF49899">
    <property type="entry name" value="Concanavalin A-like lectins/glucanases"/>
    <property type="match status" value="1"/>
</dbReference>
<dbReference type="Proteomes" id="UP000242818">
    <property type="component" value="Unassembled WGS sequence"/>
</dbReference>
<dbReference type="STRING" id="1335309.GA0116948_104323"/>
<keyword evidence="2" id="KW-1185">Reference proteome</keyword>
<organism evidence="1 2">
    <name type="scientific">Chitinophaga costaii</name>
    <dbReference type="NCBI Taxonomy" id="1335309"/>
    <lineage>
        <taxon>Bacteria</taxon>
        <taxon>Pseudomonadati</taxon>
        <taxon>Bacteroidota</taxon>
        <taxon>Chitinophagia</taxon>
        <taxon>Chitinophagales</taxon>
        <taxon>Chitinophagaceae</taxon>
        <taxon>Chitinophaga</taxon>
    </lineage>
</organism>
<dbReference type="GO" id="GO:0004553">
    <property type="term" value="F:hydrolase activity, hydrolyzing O-glycosyl compounds"/>
    <property type="evidence" value="ECO:0007669"/>
    <property type="project" value="UniProtKB-ARBA"/>
</dbReference>
<protein>
    <recommendedName>
        <fullName evidence="3">Glycosyl hydrolases family 16</fullName>
    </recommendedName>
</protein>
<dbReference type="OrthoDB" id="370098at2"/>
<dbReference type="InterPro" id="IPR013320">
    <property type="entry name" value="ConA-like_dom_sf"/>
</dbReference>
<dbReference type="GO" id="GO:0005975">
    <property type="term" value="P:carbohydrate metabolic process"/>
    <property type="evidence" value="ECO:0007669"/>
    <property type="project" value="UniProtKB-ARBA"/>
</dbReference>
<dbReference type="RefSeq" id="WP_089711087.1">
    <property type="nucleotide sequence ID" value="NZ_FMAR01000004.1"/>
</dbReference>
<name>A0A1C4CVT4_9BACT</name>
<dbReference type="EMBL" id="FMAR01000004">
    <property type="protein sequence ID" value="SCC23138.1"/>
    <property type="molecule type" value="Genomic_DNA"/>
</dbReference>
<dbReference type="Gene3D" id="2.60.120.200">
    <property type="match status" value="1"/>
</dbReference>
<evidence type="ECO:0008006" key="3">
    <source>
        <dbReference type="Google" id="ProtNLM"/>
    </source>
</evidence>
<sequence>MKQFALILLMSAACYSCSKESTKTTETSNNTAPRAALTDRTISFSGITWTVRSESGTSGPGPNYWSNSSSSVWVDENGWLHLKLRKDASTGHWLCAEVYSNSTFGYGTYSWQVEGRVDLLDKNLVFGLFNYKAGADGFHEVDIEFSRWGNSSYPNYNYTVYPSTTHTPASVSATNELSLSGTYTTHTFTRTSSAVSFKGYHGFTNAAANAFFPWTTPSGFPVSSLSLPIHMNLWLVDGAAPSNGQSVELIVHNFTFTPQ</sequence>
<dbReference type="AlphaFoldDB" id="A0A1C4CVT4"/>
<gene>
    <name evidence="1" type="ORF">GA0116948_104323</name>
</gene>
<evidence type="ECO:0000313" key="2">
    <source>
        <dbReference type="Proteomes" id="UP000242818"/>
    </source>
</evidence>
<accession>A0A1C4CVT4</accession>
<evidence type="ECO:0000313" key="1">
    <source>
        <dbReference type="EMBL" id="SCC23138.1"/>
    </source>
</evidence>
<proteinExistence type="predicted"/>
<reference evidence="1 2" key="1">
    <citation type="submission" date="2016-08" db="EMBL/GenBank/DDBJ databases">
        <authorList>
            <person name="Seilhamer J.J."/>
        </authorList>
    </citation>
    <scope>NUCLEOTIDE SEQUENCE [LARGE SCALE GENOMIC DNA]</scope>
    <source>
        <strain evidence="1 2">A37T2</strain>
    </source>
</reference>